<dbReference type="Pfam" id="PF06725">
    <property type="entry name" value="3D"/>
    <property type="match status" value="1"/>
</dbReference>
<dbReference type="GO" id="GO:0004553">
    <property type="term" value="F:hydrolase activity, hydrolyzing O-glycosyl compounds"/>
    <property type="evidence" value="ECO:0007669"/>
    <property type="project" value="InterPro"/>
</dbReference>
<evidence type="ECO:0000259" key="3">
    <source>
        <dbReference type="PROSITE" id="PS51109"/>
    </source>
</evidence>
<feature type="domain" description="G5" evidence="3">
    <location>
        <begin position="205"/>
        <end position="285"/>
    </location>
</feature>
<evidence type="ECO:0000256" key="1">
    <source>
        <dbReference type="ARBA" id="ARBA00022729"/>
    </source>
</evidence>
<dbReference type="GeneID" id="87619912"/>
<name>A0A437K3I3_9BACI</name>
<dbReference type="PANTHER" id="PTHR39160">
    <property type="entry name" value="CELL WALL-BINDING PROTEIN YOCH"/>
    <property type="match status" value="1"/>
</dbReference>
<dbReference type="GO" id="GO:0009254">
    <property type="term" value="P:peptidoglycan turnover"/>
    <property type="evidence" value="ECO:0007669"/>
    <property type="project" value="InterPro"/>
</dbReference>
<keyword evidence="1" id="KW-0732">Signal</keyword>
<evidence type="ECO:0000313" key="5">
    <source>
        <dbReference type="Proteomes" id="UP000288024"/>
    </source>
</evidence>
<dbReference type="PROSITE" id="PS51109">
    <property type="entry name" value="G5"/>
    <property type="match status" value="1"/>
</dbReference>
<dbReference type="Gene3D" id="2.20.230.10">
    <property type="entry name" value="Resuscitation-promoting factor rpfb"/>
    <property type="match status" value="1"/>
</dbReference>
<dbReference type="RefSeq" id="WP_127742591.1">
    <property type="nucleotide sequence ID" value="NZ_CAJCKN010000034.1"/>
</dbReference>
<sequence>MKSLFSKSLSTKKIFILIASFIVFISGLGFVIYESTKKTVALTLDGKEKIIETHSSTIQDIFDELDIAISSEDEVSPPLDANVADEMEVVWKQAKQVELSKDDEKKTVWTTAETVKEFLKEQKISLNEHDKVNQKQNNDIKNNMEIVVHTAFPLTLVDAGSKKELWSTSTTVADFLKQQEISLTKLDRVEPDLKEVVNKKDVVEITRIEKVTDVVEQPINYAVVTQKDDSLEKGAEKVIKEGKNGVMSKTFEVTLENGKEVSRDLLSEKQVKEKQDKVVAVGTIEVTQVASRGENVSEEGTELYVNSTAYTASCSGCSGHTATGIDLKSNPNAKVIAVDPSVIPLGTKVYVEGYGYAIAGDTGGAVKGKKIDVFFPTKAEAYRWGNKQVRIKILK</sequence>
<dbReference type="CDD" id="cd22786">
    <property type="entry name" value="DPBB_YuiC-like"/>
    <property type="match status" value="1"/>
</dbReference>
<dbReference type="AlphaFoldDB" id="A0A437K3I3"/>
<proteinExistence type="predicted"/>
<dbReference type="InterPro" id="IPR010611">
    <property type="entry name" value="3D_dom"/>
</dbReference>
<dbReference type="Proteomes" id="UP000288024">
    <property type="component" value="Unassembled WGS sequence"/>
</dbReference>
<protein>
    <submittedName>
        <fullName evidence="4">DUF348 domain-containing protein</fullName>
    </submittedName>
</protein>
<dbReference type="Pfam" id="PF03990">
    <property type="entry name" value="DUF348"/>
    <property type="match status" value="3"/>
</dbReference>
<comment type="caution">
    <text evidence="4">The sequence shown here is derived from an EMBL/GenBank/DDBJ whole genome shotgun (WGS) entry which is preliminary data.</text>
</comment>
<evidence type="ECO:0000313" key="4">
    <source>
        <dbReference type="EMBL" id="RVT56798.1"/>
    </source>
</evidence>
<gene>
    <name evidence="4" type="ORF">EM808_26590</name>
</gene>
<keyword evidence="2" id="KW-1133">Transmembrane helix</keyword>
<dbReference type="SMART" id="SM01208">
    <property type="entry name" value="G5"/>
    <property type="match status" value="1"/>
</dbReference>
<dbReference type="GO" id="GO:0019867">
    <property type="term" value="C:outer membrane"/>
    <property type="evidence" value="ECO:0007669"/>
    <property type="project" value="InterPro"/>
</dbReference>
<dbReference type="SUPFAM" id="SSF50685">
    <property type="entry name" value="Barwin-like endoglucanases"/>
    <property type="match status" value="1"/>
</dbReference>
<keyword evidence="2" id="KW-0472">Membrane</keyword>
<accession>A0A437K3I3</accession>
<dbReference type="Gene3D" id="2.40.40.10">
    <property type="entry name" value="RlpA-like domain"/>
    <property type="match status" value="1"/>
</dbReference>
<dbReference type="EMBL" id="RZTZ01000022">
    <property type="protein sequence ID" value="RVT56798.1"/>
    <property type="molecule type" value="Genomic_DNA"/>
</dbReference>
<feature type="transmembrane region" description="Helical" evidence="2">
    <location>
        <begin position="14"/>
        <end position="33"/>
    </location>
</feature>
<dbReference type="InterPro" id="IPR007137">
    <property type="entry name" value="DUF348"/>
</dbReference>
<organism evidence="4 5">
    <name type="scientific">Niallia taxi</name>
    <dbReference type="NCBI Taxonomy" id="2499688"/>
    <lineage>
        <taxon>Bacteria</taxon>
        <taxon>Bacillati</taxon>
        <taxon>Bacillota</taxon>
        <taxon>Bacilli</taxon>
        <taxon>Bacillales</taxon>
        <taxon>Bacillaceae</taxon>
        <taxon>Niallia</taxon>
    </lineage>
</organism>
<dbReference type="Pfam" id="PF07501">
    <property type="entry name" value="G5"/>
    <property type="match status" value="1"/>
</dbReference>
<dbReference type="InterPro" id="IPR011098">
    <property type="entry name" value="G5_dom"/>
</dbReference>
<evidence type="ECO:0000256" key="2">
    <source>
        <dbReference type="SAM" id="Phobius"/>
    </source>
</evidence>
<dbReference type="PANTHER" id="PTHR39160:SF4">
    <property type="entry name" value="RESUSCITATION-PROMOTING FACTOR RPFB"/>
    <property type="match status" value="1"/>
</dbReference>
<dbReference type="InterPro" id="IPR036908">
    <property type="entry name" value="RlpA-like_sf"/>
</dbReference>
<keyword evidence="5" id="KW-1185">Reference proteome</keyword>
<keyword evidence="2" id="KW-0812">Transmembrane</keyword>
<dbReference type="InterPro" id="IPR051933">
    <property type="entry name" value="Resuscitation_pf_RpfB"/>
</dbReference>
<reference evidence="4 5" key="1">
    <citation type="submission" date="2019-01" db="EMBL/GenBank/DDBJ databases">
        <title>Bacillus sp. M5HDSG1-1, whole genome shotgun sequence.</title>
        <authorList>
            <person name="Tuo L."/>
        </authorList>
    </citation>
    <scope>NUCLEOTIDE SEQUENCE [LARGE SCALE GENOMIC DNA]</scope>
    <source>
        <strain evidence="4 5">M5HDSG1-1</strain>
    </source>
</reference>